<evidence type="ECO:0000313" key="2">
    <source>
        <dbReference type="EMBL" id="GIL50522.1"/>
    </source>
</evidence>
<name>A0A8J4B0Q8_9CHLO</name>
<feature type="region of interest" description="Disordered" evidence="1">
    <location>
        <begin position="36"/>
        <end position="63"/>
    </location>
</feature>
<comment type="caution">
    <text evidence="2">The sequence shown here is derived from an EMBL/GenBank/DDBJ whole genome shotgun (WGS) entry which is preliminary data.</text>
</comment>
<protein>
    <submittedName>
        <fullName evidence="2">Uncharacterized protein</fullName>
    </submittedName>
</protein>
<dbReference type="AlphaFoldDB" id="A0A8J4B0Q8"/>
<dbReference type="EMBL" id="BNCO01000009">
    <property type="protein sequence ID" value="GIL50522.1"/>
    <property type="molecule type" value="Genomic_DNA"/>
</dbReference>
<reference evidence="2" key="1">
    <citation type="journal article" date="2021" name="Proc. Natl. Acad. Sci. U.S.A.">
        <title>Three genomes in the algal genus Volvox reveal the fate of a haploid sex-determining region after a transition to homothallism.</title>
        <authorList>
            <person name="Yamamoto K."/>
            <person name="Hamaji T."/>
            <person name="Kawai-Toyooka H."/>
            <person name="Matsuzaki R."/>
            <person name="Takahashi F."/>
            <person name="Nishimura Y."/>
            <person name="Kawachi M."/>
            <person name="Noguchi H."/>
            <person name="Minakuchi Y."/>
            <person name="Umen J.G."/>
            <person name="Toyoda A."/>
            <person name="Nozaki H."/>
        </authorList>
    </citation>
    <scope>NUCLEOTIDE SEQUENCE</scope>
    <source>
        <strain evidence="2">NIES-3780</strain>
    </source>
</reference>
<gene>
    <name evidence="2" type="ORF">Vafri_6692</name>
</gene>
<keyword evidence="3" id="KW-1185">Reference proteome</keyword>
<accession>A0A8J4B0Q8</accession>
<dbReference type="Gene3D" id="1.20.5.1700">
    <property type="match status" value="1"/>
</dbReference>
<sequence length="196" mass="23039">MKGDLKEVRKEMEKSKKEAVKKEKTLLEALKEMEERYDEVKKDNDEVKKDNDEVKKDNDEMKKKYDKMEEGFKKMEDRVVVLEEDSDRYRAVIKRHVVSQVHEGLQRKYGVKEEDQQWDSYLAMVFGQDSNWFRSYGLAVKDIALVEKGSGTPYEQGNIAAHRPSKAAVKRHIKALSKEDAAWTSWWKIAKATKHR</sequence>
<evidence type="ECO:0000256" key="1">
    <source>
        <dbReference type="SAM" id="MobiDB-lite"/>
    </source>
</evidence>
<organism evidence="2 3">
    <name type="scientific">Volvox africanus</name>
    <dbReference type="NCBI Taxonomy" id="51714"/>
    <lineage>
        <taxon>Eukaryota</taxon>
        <taxon>Viridiplantae</taxon>
        <taxon>Chlorophyta</taxon>
        <taxon>core chlorophytes</taxon>
        <taxon>Chlorophyceae</taxon>
        <taxon>CS clade</taxon>
        <taxon>Chlamydomonadales</taxon>
        <taxon>Volvocaceae</taxon>
        <taxon>Volvox</taxon>
    </lineage>
</organism>
<proteinExistence type="predicted"/>
<dbReference type="Proteomes" id="UP000747399">
    <property type="component" value="Unassembled WGS sequence"/>
</dbReference>
<evidence type="ECO:0000313" key="3">
    <source>
        <dbReference type="Proteomes" id="UP000747399"/>
    </source>
</evidence>